<feature type="compositionally biased region" description="Polar residues" evidence="5">
    <location>
        <begin position="229"/>
        <end position="275"/>
    </location>
</feature>
<dbReference type="PANTHER" id="PTHR14955">
    <property type="entry name" value="RETINOIC ACID INDUCED 1/TRANSCRIPTION FACTOR 20"/>
    <property type="match status" value="1"/>
</dbReference>
<evidence type="ECO:0000313" key="7">
    <source>
        <dbReference type="Proteomes" id="UP000079169"/>
    </source>
</evidence>
<feature type="compositionally biased region" description="Polar residues" evidence="5">
    <location>
        <begin position="34"/>
        <end position="56"/>
    </location>
</feature>
<dbReference type="PaxDb" id="121845-A0A3Q0JLA4"/>
<feature type="compositionally biased region" description="Polar residues" evidence="5">
    <location>
        <begin position="340"/>
        <end position="352"/>
    </location>
</feature>
<feature type="compositionally biased region" description="Low complexity" evidence="5">
    <location>
        <begin position="662"/>
        <end position="701"/>
    </location>
</feature>
<dbReference type="Gene3D" id="3.30.40.10">
    <property type="entry name" value="Zinc/RING finger domain, C3HC4 (zinc finger)"/>
    <property type="match status" value="1"/>
</dbReference>
<evidence type="ECO:0000256" key="3">
    <source>
        <dbReference type="ARBA" id="ARBA00022771"/>
    </source>
</evidence>
<dbReference type="RefSeq" id="XP_026687908.1">
    <property type="nucleotide sequence ID" value="XM_026832107.1"/>
</dbReference>
<evidence type="ECO:0000256" key="1">
    <source>
        <dbReference type="ARBA" id="ARBA00022553"/>
    </source>
</evidence>
<reference evidence="8" key="1">
    <citation type="submission" date="2025-08" db="UniProtKB">
        <authorList>
            <consortium name="RefSeq"/>
        </authorList>
    </citation>
    <scope>IDENTIFICATION</scope>
</reference>
<keyword evidence="3" id="KW-0863">Zinc-finger</keyword>
<dbReference type="GeneID" id="103521407"/>
<dbReference type="AlphaFoldDB" id="A0A3Q0JLA4"/>
<keyword evidence="4" id="KW-0862">Zinc</keyword>
<feature type="compositionally biased region" description="Basic and acidic residues" evidence="5">
    <location>
        <begin position="442"/>
        <end position="458"/>
    </location>
</feature>
<dbReference type="Pfam" id="PF13771">
    <property type="entry name" value="zf-HC5HC2H"/>
    <property type="match status" value="1"/>
</dbReference>
<sequence length="807" mass="86566">MSPNVFHNNVKLSCGNQDSSLVLQSDGGKLHGTSVDSTDNPSVSSNDQPDSMEQNNVTNNHKMLRNNLKAENLKSKIDLLIMSKTKVSSVTPGEEEAEENIQSIQEEIDNMLTGKMGGGRGVSTTPVVDLKNSNKTKIPMNPTKVEGPKYGLNNHNTVENVEHLLETMFQDSKQSPAKLNTTVAAADSKHSNKKGTPRNSLDKLSNEAIENILRTPSPIDELEEDVKSSVRSNSKFTKTNPHTASIPSQPDSTHNLPNNNSTNQLPSHLGQTTRSGRLRKRSTLSSLESHDDSSNDSTKLEIIDDLNRSSENLTDSLTSEKSSIRGEGSVNHQGDGVKSGGTQASNGLTKNSVLAPASDKDSKELHIKQEPQSAPSNQSRDPSNHSRVTNKSDPGNQSALTKSPGVKNTIIAVESELEKMFAGIVKEEEEEDESQTKVPPSVKKENGEIELNSRDEKPIVSGGGGSGNTRNSRRRSSEFFASSPEPSCTPPKKKKKSKAAAAAAKLKKKSANVRPALSAKDTSNDSIGRPAAKVSPFVRLYADSKEAVVINSVANIRDEEVTGATSVVKKPASFVPKTFNICRRRLNQTDSGAYQVNVQPVAILHQKRSISVDVDSTKLTAGLTRVCPDQNSDSTSNTPYSTSSHSTSKCTTSPGVCPDQNSDSTSNTTYSTSSHSTSKCTTSGNTSSGTIGGKVSTSGGSSKHHPVEYEVWFHEPCLAWGSGVYMVGSSLMGLDQCVWSALNSTCVNCGETGASIGCVRSKCRGSVHYSCALHIGWYLDPTTFIATCSAHRDKYDAQRYLETPGGL</sequence>
<dbReference type="GO" id="GO:0008270">
    <property type="term" value="F:zinc ion binding"/>
    <property type="evidence" value="ECO:0007669"/>
    <property type="project" value="UniProtKB-KW"/>
</dbReference>
<dbReference type="Proteomes" id="UP000079169">
    <property type="component" value="Unplaced"/>
</dbReference>
<feature type="domain" description="PHD-type" evidence="6">
    <location>
        <begin position="689"/>
        <end position="792"/>
    </location>
</feature>
<evidence type="ECO:0000256" key="5">
    <source>
        <dbReference type="SAM" id="MobiDB-lite"/>
    </source>
</evidence>
<organism evidence="7 8">
    <name type="scientific">Diaphorina citri</name>
    <name type="common">Asian citrus psyllid</name>
    <dbReference type="NCBI Taxonomy" id="121845"/>
    <lineage>
        <taxon>Eukaryota</taxon>
        <taxon>Metazoa</taxon>
        <taxon>Ecdysozoa</taxon>
        <taxon>Arthropoda</taxon>
        <taxon>Hexapoda</taxon>
        <taxon>Insecta</taxon>
        <taxon>Pterygota</taxon>
        <taxon>Neoptera</taxon>
        <taxon>Paraneoptera</taxon>
        <taxon>Hemiptera</taxon>
        <taxon>Sternorrhyncha</taxon>
        <taxon>Psylloidea</taxon>
        <taxon>Psyllidae</taxon>
        <taxon>Diaphorininae</taxon>
        <taxon>Diaphorina</taxon>
    </lineage>
</organism>
<feature type="region of interest" description="Disordered" evidence="5">
    <location>
        <begin position="173"/>
        <end position="298"/>
    </location>
</feature>
<dbReference type="InterPro" id="IPR013083">
    <property type="entry name" value="Znf_RING/FYVE/PHD"/>
</dbReference>
<evidence type="ECO:0000259" key="6">
    <source>
        <dbReference type="PROSITE" id="PS51805"/>
    </source>
</evidence>
<feature type="compositionally biased region" description="Basic and acidic residues" evidence="5">
    <location>
        <begin position="358"/>
        <end position="369"/>
    </location>
</feature>
<dbReference type="GO" id="GO:0005634">
    <property type="term" value="C:nucleus"/>
    <property type="evidence" value="ECO:0007669"/>
    <property type="project" value="TreeGrafter"/>
</dbReference>
<evidence type="ECO:0000256" key="2">
    <source>
        <dbReference type="ARBA" id="ARBA00022723"/>
    </source>
</evidence>
<feature type="compositionally biased region" description="Polar residues" evidence="5">
    <location>
        <begin position="311"/>
        <end position="321"/>
    </location>
</feature>
<dbReference type="KEGG" id="dci:103521407"/>
<feature type="compositionally biased region" description="Low complexity" evidence="5">
    <location>
        <begin position="632"/>
        <end position="653"/>
    </location>
</feature>
<accession>A0A3Q0JLA4</accession>
<dbReference type="InterPro" id="IPR052440">
    <property type="entry name" value="Trans_Reg/Chrom_Remod"/>
</dbReference>
<gene>
    <name evidence="8" type="primary">LOC103521407</name>
</gene>
<dbReference type="PROSITE" id="PS51805">
    <property type="entry name" value="EPHD"/>
    <property type="match status" value="1"/>
</dbReference>
<feature type="region of interest" description="Disordered" evidence="5">
    <location>
        <begin position="311"/>
        <end position="407"/>
    </location>
</feature>
<dbReference type="PANTHER" id="PTHR14955:SF4">
    <property type="entry name" value="PHD-TYPE DOMAIN-CONTAINING PROTEIN"/>
    <property type="match status" value="1"/>
</dbReference>
<proteinExistence type="predicted"/>
<dbReference type="GO" id="GO:0006357">
    <property type="term" value="P:regulation of transcription by RNA polymerase II"/>
    <property type="evidence" value="ECO:0007669"/>
    <property type="project" value="TreeGrafter"/>
</dbReference>
<keyword evidence="2" id="KW-0479">Metal-binding</keyword>
<feature type="compositionally biased region" description="Basic and acidic residues" evidence="5">
    <location>
        <begin position="288"/>
        <end position="298"/>
    </location>
</feature>
<feature type="region of interest" description="Disordered" evidence="5">
    <location>
        <begin position="23"/>
        <end position="56"/>
    </location>
</feature>
<feature type="region of interest" description="Disordered" evidence="5">
    <location>
        <begin position="625"/>
        <end position="702"/>
    </location>
</feature>
<evidence type="ECO:0000256" key="4">
    <source>
        <dbReference type="ARBA" id="ARBA00022833"/>
    </source>
</evidence>
<protein>
    <submittedName>
        <fullName evidence="8">Uncharacterized protein CG5098</fullName>
    </submittedName>
</protein>
<feature type="region of interest" description="Disordered" evidence="5">
    <location>
        <begin position="426"/>
        <end position="526"/>
    </location>
</feature>
<feature type="compositionally biased region" description="Polar residues" evidence="5">
    <location>
        <begin position="173"/>
        <end position="183"/>
    </location>
</feature>
<keyword evidence="1" id="KW-0597">Phosphoprotein</keyword>
<keyword evidence="7" id="KW-1185">Reference proteome</keyword>
<name>A0A3Q0JLA4_DIACI</name>
<dbReference type="InterPro" id="IPR034732">
    <property type="entry name" value="EPHD"/>
</dbReference>
<evidence type="ECO:0000313" key="8">
    <source>
        <dbReference type="RefSeq" id="XP_026687908.1"/>
    </source>
</evidence>
<dbReference type="STRING" id="121845.A0A3Q0JLA4"/>
<feature type="compositionally biased region" description="Polar residues" evidence="5">
    <location>
        <begin position="370"/>
        <end position="401"/>
    </location>
</feature>